<dbReference type="SUPFAM" id="SSF54060">
    <property type="entry name" value="His-Me finger endonucleases"/>
    <property type="match status" value="1"/>
</dbReference>
<reference evidence="2" key="1">
    <citation type="journal article" date="2015" name="Nature">
        <title>Complex archaea that bridge the gap between prokaryotes and eukaryotes.</title>
        <authorList>
            <person name="Spang A."/>
            <person name="Saw J.H."/>
            <person name="Jorgensen S.L."/>
            <person name="Zaremba-Niedzwiedzka K."/>
            <person name="Martijn J."/>
            <person name="Lind A.E."/>
            <person name="van Eijk R."/>
            <person name="Schleper C."/>
            <person name="Guy L."/>
            <person name="Ettema T.J."/>
        </authorList>
    </citation>
    <scope>NUCLEOTIDE SEQUENCE</scope>
</reference>
<feature type="domain" description="HNH nuclease" evidence="1">
    <location>
        <begin position="54"/>
        <end position="97"/>
    </location>
</feature>
<proteinExistence type="predicted"/>
<accession>A0A0F9B4X6</accession>
<protein>
    <recommendedName>
        <fullName evidence="1">HNH nuclease domain-containing protein</fullName>
    </recommendedName>
</protein>
<dbReference type="AlphaFoldDB" id="A0A0F9B4X6"/>
<name>A0A0F9B4X6_9ZZZZ</name>
<evidence type="ECO:0000313" key="2">
    <source>
        <dbReference type="EMBL" id="KKL16934.1"/>
    </source>
</evidence>
<dbReference type="Gene3D" id="3.90.75.10">
    <property type="entry name" value="Homing Intron 3 (I-ppo) Encoded Endonuclease, Chain A"/>
    <property type="match status" value="1"/>
</dbReference>
<gene>
    <name evidence="2" type="ORF">LCGC14_2490630</name>
</gene>
<feature type="non-terminal residue" evidence="2">
    <location>
        <position position="105"/>
    </location>
</feature>
<dbReference type="InterPro" id="IPR044925">
    <property type="entry name" value="His-Me_finger_sf"/>
</dbReference>
<dbReference type="InterPro" id="IPR044930">
    <property type="entry name" value="Homing_endonuclease_His-Me"/>
</dbReference>
<evidence type="ECO:0000259" key="1">
    <source>
        <dbReference type="Pfam" id="PF13392"/>
    </source>
</evidence>
<dbReference type="EMBL" id="LAZR01039467">
    <property type="protein sequence ID" value="KKL16934.1"/>
    <property type="molecule type" value="Genomic_DNA"/>
</dbReference>
<sequence>MNNTAKEIPSPTPQDANRFWAKVNKCAPGNCWLWLGNHDRSGYGRFCFMGTNHAAHRVARKIATGESLAELHVMHTCDNPPCVNPSHLVVGTNADNLHDMAIKGR</sequence>
<dbReference type="Pfam" id="PF13392">
    <property type="entry name" value="HNH_3"/>
    <property type="match status" value="1"/>
</dbReference>
<dbReference type="GO" id="GO:0004519">
    <property type="term" value="F:endonuclease activity"/>
    <property type="evidence" value="ECO:0007669"/>
    <property type="project" value="InterPro"/>
</dbReference>
<organism evidence="2">
    <name type="scientific">marine sediment metagenome</name>
    <dbReference type="NCBI Taxonomy" id="412755"/>
    <lineage>
        <taxon>unclassified sequences</taxon>
        <taxon>metagenomes</taxon>
        <taxon>ecological metagenomes</taxon>
    </lineage>
</organism>
<comment type="caution">
    <text evidence="2">The sequence shown here is derived from an EMBL/GenBank/DDBJ whole genome shotgun (WGS) entry which is preliminary data.</text>
</comment>
<dbReference type="InterPro" id="IPR003615">
    <property type="entry name" value="HNH_nuc"/>
</dbReference>